<dbReference type="AlphaFoldDB" id="A0A2X2C1F7"/>
<dbReference type="EMBL" id="UAUF01000007">
    <property type="protein sequence ID" value="SPZ02542.1"/>
    <property type="molecule type" value="Genomic_DNA"/>
</dbReference>
<keyword evidence="1" id="KW-0472">Membrane</keyword>
<name>A0A2X2C1F7_PSELU</name>
<evidence type="ECO:0000313" key="3">
    <source>
        <dbReference type="Proteomes" id="UP000250443"/>
    </source>
</evidence>
<evidence type="ECO:0000313" key="2">
    <source>
        <dbReference type="EMBL" id="SPZ02542.1"/>
    </source>
</evidence>
<keyword evidence="1" id="KW-1133">Transmembrane helix</keyword>
<evidence type="ECO:0000256" key="1">
    <source>
        <dbReference type="SAM" id="Phobius"/>
    </source>
</evidence>
<gene>
    <name evidence="2" type="ORF">NCTC11842_00662</name>
</gene>
<reference evidence="2 3" key="1">
    <citation type="submission" date="2018-06" db="EMBL/GenBank/DDBJ databases">
        <authorList>
            <consortium name="Pathogen Informatics"/>
            <person name="Doyle S."/>
        </authorList>
    </citation>
    <scope>NUCLEOTIDE SEQUENCE [LARGE SCALE GENOMIC DNA]</scope>
    <source>
        <strain evidence="2 3">NCTC11842</strain>
    </source>
</reference>
<keyword evidence="1" id="KW-0812">Transmembrane</keyword>
<accession>A0A2X2C1F7</accession>
<protein>
    <submittedName>
        <fullName evidence="2">Uncharacterized protein</fullName>
    </submittedName>
</protein>
<organism evidence="2 3">
    <name type="scientific">Pseudomonas luteola</name>
    <dbReference type="NCBI Taxonomy" id="47886"/>
    <lineage>
        <taxon>Bacteria</taxon>
        <taxon>Pseudomonadati</taxon>
        <taxon>Pseudomonadota</taxon>
        <taxon>Gammaproteobacteria</taxon>
        <taxon>Pseudomonadales</taxon>
        <taxon>Pseudomonadaceae</taxon>
        <taxon>Pseudomonas</taxon>
    </lineage>
</organism>
<proteinExistence type="predicted"/>
<sequence>MDQTMFGIVAFAFILITMGGVGIAAGWPDLMRAKNRLLHKHS</sequence>
<feature type="transmembrane region" description="Helical" evidence="1">
    <location>
        <begin position="6"/>
        <end position="27"/>
    </location>
</feature>
<dbReference type="Proteomes" id="UP000250443">
    <property type="component" value="Unassembled WGS sequence"/>
</dbReference>